<organism evidence="2 3">
    <name type="scientific">Galeopterus variegatus</name>
    <name type="common">Malayan flying lemur</name>
    <name type="synonym">Cynocephalus variegatus</name>
    <dbReference type="NCBI Taxonomy" id="482537"/>
    <lineage>
        <taxon>Eukaryota</taxon>
        <taxon>Metazoa</taxon>
        <taxon>Chordata</taxon>
        <taxon>Craniata</taxon>
        <taxon>Vertebrata</taxon>
        <taxon>Euteleostomi</taxon>
        <taxon>Mammalia</taxon>
        <taxon>Eutheria</taxon>
        <taxon>Euarchontoglires</taxon>
        <taxon>Dermoptera</taxon>
        <taxon>Cynocephalidae</taxon>
        <taxon>Galeopterus</taxon>
    </lineage>
</organism>
<dbReference type="RefSeq" id="XP_008571776.1">
    <property type="nucleotide sequence ID" value="XM_008573554.1"/>
</dbReference>
<evidence type="ECO:0000313" key="2">
    <source>
        <dbReference type="Proteomes" id="UP000694923"/>
    </source>
</evidence>
<protein>
    <submittedName>
        <fullName evidence="3">Uncharacterized protein LOC103591143</fullName>
    </submittedName>
</protein>
<evidence type="ECO:0000313" key="3">
    <source>
        <dbReference type="RefSeq" id="XP_008571776.1"/>
    </source>
</evidence>
<gene>
    <name evidence="3" type="primary">LOC103591143</name>
</gene>
<feature type="region of interest" description="Disordered" evidence="1">
    <location>
        <begin position="1"/>
        <end position="45"/>
    </location>
</feature>
<name>A0ABM0QTT5_GALVR</name>
<keyword evidence="2" id="KW-1185">Reference proteome</keyword>
<accession>A0ABM0QTT5</accession>
<sequence>MPPGTQAQHSPQAHRSSSLGKPGISWLPSHKSGVPGLRPSSGGAGSSTLGLCRKLAVGVPVVALACSQLRETDGDTEVQRGAESTLRPPARPLHWLFQSCSGSALASLACSFTSLHQRPRWDETVSESTRPVPEAAVSPGPCPCQPGRALLGDQSGIHPVFAERLLGARLRARAWESAWNQTTRFLPPSCPCREAEGQNAGFLGFLTRWQLAFLTARDPWEAQWEMLWLYDLVPEVTRTLVYELQTPIRNGDITLL</sequence>
<dbReference type="GeneID" id="103591143"/>
<feature type="compositionally biased region" description="Polar residues" evidence="1">
    <location>
        <begin position="1"/>
        <end position="19"/>
    </location>
</feature>
<proteinExistence type="predicted"/>
<reference evidence="3" key="1">
    <citation type="submission" date="2025-08" db="UniProtKB">
        <authorList>
            <consortium name="RefSeq"/>
        </authorList>
    </citation>
    <scope>IDENTIFICATION</scope>
</reference>
<evidence type="ECO:0000256" key="1">
    <source>
        <dbReference type="SAM" id="MobiDB-lite"/>
    </source>
</evidence>
<dbReference type="Proteomes" id="UP000694923">
    <property type="component" value="Unplaced"/>
</dbReference>